<feature type="domain" description="DUF4369" evidence="1">
    <location>
        <begin position="42"/>
        <end position="132"/>
    </location>
</feature>
<gene>
    <name evidence="2" type="ORF">HMPREF1068_01864</name>
</gene>
<dbReference type="HOGENOM" id="CLU_091342_0_0_10"/>
<dbReference type="PATRIC" id="fig|997884.3.peg.1897"/>
<dbReference type="eggNOG" id="ENOG5031JUG">
    <property type="taxonomic scope" value="Bacteria"/>
</dbReference>
<keyword evidence="3" id="KW-1185">Reference proteome</keyword>
<proteinExistence type="predicted"/>
<sequence length="263" mass="29978">MFHSNLNPLYLCSMKTYKQMRVSKFLPLLLLLLVFTSCGRKYKIEGSSSVSSLDGRMLFIKTLQEGKWIKLDSAEVIHGLFSMKGTVDSVMMATLYMDDEAIMPLVIEKGDIKITITNTELAAKGTPLNDALYEFIDKKNAMDMKIEELEHKEARMVMEGADLADIHEQLTKEGEALINEMNQYVKSFISDNYETVLGPSVFLMLCSNLPYPVMTPQIEDIMKDAPYSFKMNKMVKEFVSKAKENMQLIREHQRLEQNAAVSN</sequence>
<evidence type="ECO:0000313" key="2">
    <source>
        <dbReference type="EMBL" id="EIY52317.1"/>
    </source>
</evidence>
<protein>
    <recommendedName>
        <fullName evidence="1">DUF4369 domain-containing protein</fullName>
    </recommendedName>
</protein>
<dbReference type="Proteomes" id="UP000003089">
    <property type="component" value="Unassembled WGS sequence"/>
</dbReference>
<accession>I8XQJ0</accession>
<dbReference type="Pfam" id="PF14289">
    <property type="entry name" value="DUF4369"/>
    <property type="match status" value="1"/>
</dbReference>
<name>I8XQJ0_9BACE</name>
<dbReference type="AlphaFoldDB" id="I8XQJ0"/>
<comment type="caution">
    <text evidence="2">The sequence shown here is derived from an EMBL/GenBank/DDBJ whole genome shotgun (WGS) entry which is preliminary data.</text>
</comment>
<evidence type="ECO:0000313" key="3">
    <source>
        <dbReference type="Proteomes" id="UP000003089"/>
    </source>
</evidence>
<dbReference type="EMBL" id="AGXS01000015">
    <property type="protein sequence ID" value="EIY52317.1"/>
    <property type="molecule type" value="Genomic_DNA"/>
</dbReference>
<dbReference type="InterPro" id="IPR025380">
    <property type="entry name" value="DUF4369"/>
</dbReference>
<evidence type="ECO:0000259" key="1">
    <source>
        <dbReference type="Pfam" id="PF14289"/>
    </source>
</evidence>
<reference evidence="2 3" key="1">
    <citation type="submission" date="2012-02" db="EMBL/GenBank/DDBJ databases">
        <title>The Genome Sequence of Bacteroides nordii CL02T12C05.</title>
        <authorList>
            <consortium name="The Broad Institute Genome Sequencing Platform"/>
            <person name="Earl A."/>
            <person name="Ward D."/>
            <person name="Feldgarden M."/>
            <person name="Gevers D."/>
            <person name="Zitomersky N.L."/>
            <person name="Coyne M.J."/>
            <person name="Comstock L.E."/>
            <person name="Young S.K."/>
            <person name="Zeng Q."/>
            <person name="Gargeya S."/>
            <person name="Fitzgerald M."/>
            <person name="Haas B."/>
            <person name="Abouelleil A."/>
            <person name="Alvarado L."/>
            <person name="Arachchi H.M."/>
            <person name="Berlin A."/>
            <person name="Chapman S.B."/>
            <person name="Gearin G."/>
            <person name="Goldberg J."/>
            <person name="Griggs A."/>
            <person name="Gujja S."/>
            <person name="Hansen M."/>
            <person name="Heiman D."/>
            <person name="Howarth C."/>
            <person name="Larimer J."/>
            <person name="Lui A."/>
            <person name="MacDonald P.J.P."/>
            <person name="McCowen C."/>
            <person name="Montmayeur A."/>
            <person name="Murphy C."/>
            <person name="Neiman D."/>
            <person name="Pearson M."/>
            <person name="Priest M."/>
            <person name="Roberts A."/>
            <person name="Saif S."/>
            <person name="Shea T."/>
            <person name="Sisk P."/>
            <person name="Stolte C."/>
            <person name="Sykes S."/>
            <person name="Wortman J."/>
            <person name="Nusbaum C."/>
            <person name="Birren B."/>
        </authorList>
    </citation>
    <scope>NUCLEOTIDE SEQUENCE [LARGE SCALE GENOMIC DNA]</scope>
    <source>
        <strain evidence="2 3">CL02T12C05</strain>
    </source>
</reference>
<organism evidence="2 3">
    <name type="scientific">Bacteroides nordii CL02T12C05</name>
    <dbReference type="NCBI Taxonomy" id="997884"/>
    <lineage>
        <taxon>Bacteria</taxon>
        <taxon>Pseudomonadati</taxon>
        <taxon>Bacteroidota</taxon>
        <taxon>Bacteroidia</taxon>
        <taxon>Bacteroidales</taxon>
        <taxon>Bacteroidaceae</taxon>
        <taxon>Bacteroides</taxon>
    </lineage>
</organism>
<dbReference type="STRING" id="997884.HMPREF1068_01864"/>